<dbReference type="InterPro" id="IPR004205">
    <property type="entry name" value="Cyt_bc1_su8"/>
</dbReference>
<keyword evidence="4 11" id="KW-0679">Respiratory chain</keyword>
<comment type="caution">
    <text evidence="12">The sequence shown here is derived from an EMBL/GenBank/DDBJ whole genome shotgun (WGS) entry which is preliminary data.</text>
</comment>
<dbReference type="Gene3D" id="1.20.5.210">
    <property type="entry name" value="Cytochrome b-c1 complex subunit 8"/>
    <property type="match status" value="1"/>
</dbReference>
<name>A0AAD4KXX9_9EURO</name>
<comment type="subunit">
    <text evidence="11">Component of the ubiquinol-cytochrome c oxidoreductase (cytochrome b-c1 complex, complex III, CIII), a multisubunit enzyme composed of 3 respiratory subunits cytochrome b, cytochrome c1 and Rieske protein, 2 core protein subunits, and additional low-molecular weight protein subunits. The complex exists as an obligatory dimer and forms supercomplexes (SCs) in the inner mitochondrial membrane with cytochrome c oxidase (complex IV, CIV).</text>
</comment>
<keyword evidence="5 11" id="KW-0812">Transmembrane</keyword>
<protein>
    <recommendedName>
        <fullName evidence="11">Cytochrome b-c1 complex subunit 8</fullName>
    </recommendedName>
    <alternativeName>
        <fullName evidence="11">Complex III subunit 8</fullName>
    </alternativeName>
</protein>
<dbReference type="PANTHER" id="PTHR12119:SF2">
    <property type="entry name" value="CYTOCHROME B-C1 COMPLEX SUBUNIT 8"/>
    <property type="match status" value="1"/>
</dbReference>
<reference evidence="12" key="1">
    <citation type="submission" date="2021-12" db="EMBL/GenBank/DDBJ databases">
        <title>Convergent genome expansion in fungi linked to evolution of root-endophyte symbiosis.</title>
        <authorList>
            <consortium name="DOE Joint Genome Institute"/>
            <person name="Ke Y.-H."/>
            <person name="Bonito G."/>
            <person name="Liao H.-L."/>
            <person name="Looney B."/>
            <person name="Rojas-Flechas A."/>
            <person name="Nash J."/>
            <person name="Hameed K."/>
            <person name="Schadt C."/>
            <person name="Martin F."/>
            <person name="Crous P.W."/>
            <person name="Miettinen O."/>
            <person name="Magnuson J.K."/>
            <person name="Labbe J."/>
            <person name="Jacobson D."/>
            <person name="Doktycz M.J."/>
            <person name="Veneault-Fourrey C."/>
            <person name="Kuo A."/>
            <person name="Mondo S."/>
            <person name="Calhoun S."/>
            <person name="Riley R."/>
            <person name="Ohm R."/>
            <person name="LaButti K."/>
            <person name="Andreopoulos B."/>
            <person name="Pangilinan J."/>
            <person name="Nolan M."/>
            <person name="Tritt A."/>
            <person name="Clum A."/>
            <person name="Lipzen A."/>
            <person name="Daum C."/>
            <person name="Barry K."/>
            <person name="Grigoriev I.V."/>
            <person name="Vilgalys R."/>
        </authorList>
    </citation>
    <scope>NUCLEOTIDE SEQUENCE</scope>
    <source>
        <strain evidence="12">PMI_201</strain>
    </source>
</reference>
<dbReference type="GO" id="GO:0045275">
    <property type="term" value="C:respiratory chain complex III"/>
    <property type="evidence" value="ECO:0007669"/>
    <property type="project" value="UniProtKB-UniRule"/>
</dbReference>
<evidence type="ECO:0000256" key="4">
    <source>
        <dbReference type="ARBA" id="ARBA00022660"/>
    </source>
</evidence>
<comment type="subcellular location">
    <subcellularLocation>
        <location evidence="1 11">Mitochondrion inner membrane</location>
        <topology evidence="1 11">Single-pass membrane protein</topology>
    </subcellularLocation>
</comment>
<dbReference type="RefSeq" id="XP_046073005.1">
    <property type="nucleotide sequence ID" value="XM_046220234.1"/>
</dbReference>
<comment type="similarity">
    <text evidence="2 11">Belongs to the UQCRQ/QCR8 family.</text>
</comment>
<evidence type="ECO:0000256" key="1">
    <source>
        <dbReference type="ARBA" id="ARBA00004434"/>
    </source>
</evidence>
<dbReference type="GO" id="GO:0005743">
    <property type="term" value="C:mitochondrial inner membrane"/>
    <property type="evidence" value="ECO:0007669"/>
    <property type="project" value="UniProtKB-SubCell"/>
</dbReference>
<sequence length="96" mass="10440">MVGKANPKIGVWAGPLGNPGTPIPQKGIIAFSLSPNRQRILAGTAGAAVFNTFRRSRQQLLYVAPPFVIAYTAMNWAIERNEYLNSKPGREAEGEE</sequence>
<dbReference type="GO" id="GO:0006122">
    <property type="term" value="P:mitochondrial electron transport, ubiquinol to cytochrome c"/>
    <property type="evidence" value="ECO:0007669"/>
    <property type="project" value="UniProtKB-UniRule"/>
</dbReference>
<organism evidence="12 13">
    <name type="scientific">Talaromyces proteolyticus</name>
    <dbReference type="NCBI Taxonomy" id="1131652"/>
    <lineage>
        <taxon>Eukaryota</taxon>
        <taxon>Fungi</taxon>
        <taxon>Dikarya</taxon>
        <taxon>Ascomycota</taxon>
        <taxon>Pezizomycotina</taxon>
        <taxon>Eurotiomycetes</taxon>
        <taxon>Eurotiomycetidae</taxon>
        <taxon>Eurotiales</taxon>
        <taxon>Trichocomaceae</taxon>
        <taxon>Talaromyces</taxon>
        <taxon>Talaromyces sect. Bacilispori</taxon>
    </lineage>
</organism>
<keyword evidence="6 11" id="KW-0999">Mitochondrion inner membrane</keyword>
<evidence type="ECO:0000313" key="13">
    <source>
        <dbReference type="Proteomes" id="UP001201262"/>
    </source>
</evidence>
<feature type="transmembrane region" description="Helical" evidence="11">
    <location>
        <begin position="60"/>
        <end position="78"/>
    </location>
</feature>
<keyword evidence="10 11" id="KW-0472">Membrane</keyword>
<keyword evidence="9 11" id="KW-0496">Mitochondrion</keyword>
<dbReference type="Proteomes" id="UP001201262">
    <property type="component" value="Unassembled WGS sequence"/>
</dbReference>
<evidence type="ECO:0000256" key="7">
    <source>
        <dbReference type="ARBA" id="ARBA00022982"/>
    </source>
</evidence>
<dbReference type="InterPro" id="IPR036642">
    <property type="entry name" value="Cyt_bc1_su8_sf"/>
</dbReference>
<dbReference type="AlphaFoldDB" id="A0AAD4KXX9"/>
<accession>A0AAD4KXX9</accession>
<gene>
    <name evidence="12" type="ORF">BGW36DRAFT_426243</name>
</gene>
<dbReference type="Pfam" id="PF02939">
    <property type="entry name" value="UcrQ"/>
    <property type="match status" value="1"/>
</dbReference>
<evidence type="ECO:0000256" key="9">
    <source>
        <dbReference type="ARBA" id="ARBA00023128"/>
    </source>
</evidence>
<dbReference type="EMBL" id="JAJTJA010000005">
    <property type="protein sequence ID" value="KAH8698541.1"/>
    <property type="molecule type" value="Genomic_DNA"/>
</dbReference>
<keyword evidence="7 11" id="KW-0249">Electron transport</keyword>
<evidence type="ECO:0000256" key="6">
    <source>
        <dbReference type="ARBA" id="ARBA00022792"/>
    </source>
</evidence>
<evidence type="ECO:0000256" key="2">
    <source>
        <dbReference type="ARBA" id="ARBA00007668"/>
    </source>
</evidence>
<comment type="function">
    <text evidence="11">Component of the ubiquinol-cytochrome c oxidoreductase, a multisubunit transmembrane complex that is part of the mitochondrial electron transport chain which drives oxidative phosphorylation. The complex plays an important role in the uptake of multiple carbon sources present in different host niches.</text>
</comment>
<evidence type="ECO:0000256" key="11">
    <source>
        <dbReference type="RuleBase" id="RU368118"/>
    </source>
</evidence>
<keyword evidence="8 11" id="KW-1133">Transmembrane helix</keyword>
<dbReference type="SUPFAM" id="SSF81508">
    <property type="entry name" value="Ubiquinone-binding protein QP-C of cytochrome bc1 complex (Ubiquinol-cytochrome c reductase)"/>
    <property type="match status" value="1"/>
</dbReference>
<evidence type="ECO:0000256" key="3">
    <source>
        <dbReference type="ARBA" id="ARBA00022448"/>
    </source>
</evidence>
<proteinExistence type="inferred from homology"/>
<evidence type="ECO:0000256" key="5">
    <source>
        <dbReference type="ARBA" id="ARBA00022692"/>
    </source>
</evidence>
<evidence type="ECO:0000256" key="8">
    <source>
        <dbReference type="ARBA" id="ARBA00022989"/>
    </source>
</evidence>
<evidence type="ECO:0000313" key="12">
    <source>
        <dbReference type="EMBL" id="KAH8698541.1"/>
    </source>
</evidence>
<dbReference type="GeneID" id="70250521"/>
<dbReference type="FunFam" id="1.20.5.210:FF:000001">
    <property type="entry name" value="Cytochrome b-c1 complex subunit 8"/>
    <property type="match status" value="1"/>
</dbReference>
<keyword evidence="3 11" id="KW-0813">Transport</keyword>
<dbReference type="PANTHER" id="PTHR12119">
    <property type="entry name" value="UBIQUINOL-CYTOCHROME C REDUCTASE COMPLEX UBIQUINONE-BINDING PROTEIN QP-C"/>
    <property type="match status" value="1"/>
</dbReference>
<evidence type="ECO:0000256" key="10">
    <source>
        <dbReference type="ARBA" id="ARBA00023136"/>
    </source>
</evidence>
<keyword evidence="13" id="KW-1185">Reference proteome</keyword>